<dbReference type="Proteomes" id="UP000181951">
    <property type="component" value="Unassembled WGS sequence"/>
</dbReference>
<dbReference type="NCBIfam" id="TIGR00481">
    <property type="entry name" value="YbhB/YbcL family Raf kinase inhibitor-like protein"/>
    <property type="match status" value="1"/>
</dbReference>
<evidence type="ECO:0000313" key="3">
    <source>
        <dbReference type="EMBL" id="SEO46866.1"/>
    </source>
</evidence>
<comment type="similarity">
    <text evidence="1">Belongs to the UPF0098 family.</text>
</comment>
<reference evidence="3 4" key="1">
    <citation type="submission" date="2016-10" db="EMBL/GenBank/DDBJ databases">
        <authorList>
            <person name="de Groot N.N."/>
        </authorList>
    </citation>
    <scope>NUCLEOTIDE SEQUENCE [LARGE SCALE GENOMIC DNA]</scope>
    <source>
        <strain evidence="3 4">CGMCC 4.2026</strain>
    </source>
</reference>
<dbReference type="Pfam" id="PF01161">
    <property type="entry name" value="PBP"/>
    <property type="match status" value="1"/>
</dbReference>
<evidence type="ECO:0000313" key="4">
    <source>
        <dbReference type="Proteomes" id="UP000181951"/>
    </source>
</evidence>
<evidence type="ECO:0000256" key="2">
    <source>
        <dbReference type="SAM" id="MobiDB-lite"/>
    </source>
</evidence>
<dbReference type="STRING" id="310780.SAMN05216267_102777"/>
<evidence type="ECO:0000256" key="1">
    <source>
        <dbReference type="ARBA" id="ARBA00007120"/>
    </source>
</evidence>
<dbReference type="SUPFAM" id="SSF49777">
    <property type="entry name" value="PEBP-like"/>
    <property type="match status" value="1"/>
</dbReference>
<dbReference type="OrthoDB" id="9797506at2"/>
<dbReference type="InterPro" id="IPR008914">
    <property type="entry name" value="PEBP"/>
</dbReference>
<dbReference type="Gene3D" id="3.90.280.10">
    <property type="entry name" value="PEBP-like"/>
    <property type="match status" value="1"/>
</dbReference>
<organism evidence="3 4">
    <name type="scientific">Actinacidiphila rubida</name>
    <dbReference type="NCBI Taxonomy" id="310780"/>
    <lineage>
        <taxon>Bacteria</taxon>
        <taxon>Bacillati</taxon>
        <taxon>Actinomycetota</taxon>
        <taxon>Actinomycetes</taxon>
        <taxon>Kitasatosporales</taxon>
        <taxon>Streptomycetaceae</taxon>
        <taxon>Actinacidiphila</taxon>
    </lineage>
</organism>
<dbReference type="EMBL" id="FODD01000027">
    <property type="protein sequence ID" value="SEO46866.1"/>
    <property type="molecule type" value="Genomic_DNA"/>
</dbReference>
<dbReference type="AlphaFoldDB" id="A0A1H8PYI6"/>
<protein>
    <submittedName>
        <fullName evidence="3">Phospholipid-binding protein, PBP family</fullName>
    </submittedName>
</protein>
<name>A0A1H8PYI6_9ACTN</name>
<gene>
    <name evidence="3" type="ORF">SAMN05216267_102777</name>
</gene>
<dbReference type="CDD" id="cd00865">
    <property type="entry name" value="PEBP_bact_arch"/>
    <property type="match status" value="1"/>
</dbReference>
<feature type="region of interest" description="Disordered" evidence="2">
    <location>
        <begin position="17"/>
        <end position="36"/>
    </location>
</feature>
<dbReference type="InterPro" id="IPR005247">
    <property type="entry name" value="YbhB_YbcL/LppC-like"/>
</dbReference>
<sequence length="156" mass="16898">MDAPKLNLGDLDITSPAFGHGERIPQRYTDLDRPVPPPLRWTNAPSGTVSYALVMHDPDAPLTYGFTHWVVYGIPAGTTQLDDDGAAYTAGINSLGQPGYFVPLPPPGRSHHHYHFDLYALEGGLNLSPGLDRAGLLAAVDEHIIEQARTVGVYSR</sequence>
<accession>A0A1H8PYI6</accession>
<dbReference type="PANTHER" id="PTHR30289">
    <property type="entry name" value="UNCHARACTERIZED PROTEIN YBCL-RELATED"/>
    <property type="match status" value="1"/>
</dbReference>
<dbReference type="PANTHER" id="PTHR30289:SF1">
    <property type="entry name" value="PEBP (PHOSPHATIDYLETHANOLAMINE-BINDING PROTEIN) FAMILY PROTEIN"/>
    <property type="match status" value="1"/>
</dbReference>
<feature type="compositionally biased region" description="Basic and acidic residues" evidence="2">
    <location>
        <begin position="20"/>
        <end position="33"/>
    </location>
</feature>
<dbReference type="InterPro" id="IPR036610">
    <property type="entry name" value="PEBP-like_sf"/>
</dbReference>
<dbReference type="RefSeq" id="WP_069463413.1">
    <property type="nucleotide sequence ID" value="NZ_FODD01000027.1"/>
</dbReference>
<proteinExistence type="inferred from homology"/>
<keyword evidence="4" id="KW-1185">Reference proteome</keyword>